<dbReference type="GO" id="GO:0006355">
    <property type="term" value="P:regulation of DNA-templated transcription"/>
    <property type="evidence" value="ECO:0007669"/>
    <property type="project" value="InterPro"/>
</dbReference>
<dbReference type="GO" id="GO:0000160">
    <property type="term" value="P:phosphorelay signal transduction system"/>
    <property type="evidence" value="ECO:0007669"/>
    <property type="project" value="InterPro"/>
</dbReference>
<evidence type="ECO:0000256" key="2">
    <source>
        <dbReference type="PROSITE-ProRule" id="PRU01091"/>
    </source>
</evidence>
<feature type="transmembrane region" description="Helical" evidence="3">
    <location>
        <begin position="123"/>
        <end position="141"/>
    </location>
</feature>
<comment type="caution">
    <text evidence="5">The sequence shown here is derived from an EMBL/GenBank/DDBJ whole genome shotgun (WGS) entry which is preliminary data.</text>
</comment>
<dbReference type="InterPro" id="IPR016032">
    <property type="entry name" value="Sig_transdc_resp-reg_C-effctor"/>
</dbReference>
<sequence length="307" mass="32904">MLRIGSWCVDPSKGLISRDGEHVRLEARGMRLLLYLAEHPGEVVSTDDLLSHVWSGVAVTQDSVYQAVASLRRLLGDDPKQPAYIATVPRLGYRLVAEVASCTEAQPVAAAPLAAAPKHRRKFLWIVALAAVACVANLWVLSRIHAHMPRNGPTGNSATGNGANGSAVAPAQQSVAVLPFLDLTPGMKEGEFTDGMTEELIDRLSRVPGLKVPPPTSSFYFKDKQVPLAEMARSLGVAYVVDGSVRESGGQLRVAVRLVEVKSGYVIWTDTYNSPFPDVLAVQDKIAGSVTRALLPSLHVGAETPKL</sequence>
<dbReference type="GO" id="GO:0003677">
    <property type="term" value="F:DNA binding"/>
    <property type="evidence" value="ECO:0007669"/>
    <property type="project" value="UniProtKB-UniRule"/>
</dbReference>
<keyword evidence="3" id="KW-0472">Membrane</keyword>
<dbReference type="EMBL" id="SDMK01000001">
    <property type="protein sequence ID" value="RXS97144.1"/>
    <property type="molecule type" value="Genomic_DNA"/>
</dbReference>
<dbReference type="PROSITE" id="PS51755">
    <property type="entry name" value="OMPR_PHOB"/>
    <property type="match status" value="1"/>
</dbReference>
<evidence type="ECO:0000313" key="5">
    <source>
        <dbReference type="EMBL" id="RXS97144.1"/>
    </source>
</evidence>
<reference evidence="5 6" key="1">
    <citation type="journal article" date="2016" name="Int. J. Syst. Evol. Microbiol.">
        <title>Acidipila dinghuensis sp. nov., an acidobacterium isolated from forest soil.</title>
        <authorList>
            <person name="Jiang Y.W."/>
            <person name="Wang J."/>
            <person name="Chen M.H."/>
            <person name="Lv Y.Y."/>
            <person name="Qiu L.H."/>
        </authorList>
    </citation>
    <scope>NUCLEOTIDE SEQUENCE [LARGE SCALE GENOMIC DNA]</scope>
    <source>
        <strain evidence="5 6">DHOF10</strain>
    </source>
</reference>
<gene>
    <name evidence="5" type="ORF">ESZ00_04295</name>
</gene>
<name>A0A4Q1SHU3_9BACT</name>
<dbReference type="OrthoDB" id="1971692at2"/>
<accession>A0A4Q1SHU3</accession>
<dbReference type="Gene3D" id="1.10.10.10">
    <property type="entry name" value="Winged helix-like DNA-binding domain superfamily/Winged helix DNA-binding domain"/>
    <property type="match status" value="1"/>
</dbReference>
<keyword evidence="3" id="KW-1133">Transmembrane helix</keyword>
<dbReference type="AlphaFoldDB" id="A0A4Q1SHU3"/>
<evidence type="ECO:0000256" key="1">
    <source>
        <dbReference type="ARBA" id="ARBA00023125"/>
    </source>
</evidence>
<dbReference type="SUPFAM" id="SSF46894">
    <property type="entry name" value="C-terminal effector domain of the bipartite response regulators"/>
    <property type="match status" value="1"/>
</dbReference>
<organism evidence="5 6">
    <name type="scientific">Silvibacterium dinghuense</name>
    <dbReference type="NCBI Taxonomy" id="1560006"/>
    <lineage>
        <taxon>Bacteria</taxon>
        <taxon>Pseudomonadati</taxon>
        <taxon>Acidobacteriota</taxon>
        <taxon>Terriglobia</taxon>
        <taxon>Terriglobales</taxon>
        <taxon>Acidobacteriaceae</taxon>
        <taxon>Silvibacterium</taxon>
    </lineage>
</organism>
<feature type="DNA-binding region" description="OmpR/PhoB-type" evidence="2">
    <location>
        <begin position="1"/>
        <end position="97"/>
    </location>
</feature>
<protein>
    <submittedName>
        <fullName evidence="5">Transcriptional regulator</fullName>
    </submittedName>
</protein>
<evidence type="ECO:0000256" key="3">
    <source>
        <dbReference type="SAM" id="Phobius"/>
    </source>
</evidence>
<feature type="domain" description="OmpR/PhoB-type" evidence="4">
    <location>
        <begin position="1"/>
        <end position="97"/>
    </location>
</feature>
<proteinExistence type="predicted"/>
<dbReference type="Gene3D" id="3.40.50.10070">
    <property type="entry name" value="TolB, N-terminal domain"/>
    <property type="match status" value="1"/>
</dbReference>
<dbReference type="SMART" id="SM00862">
    <property type="entry name" value="Trans_reg_C"/>
    <property type="match status" value="1"/>
</dbReference>
<dbReference type="Proteomes" id="UP000290253">
    <property type="component" value="Unassembled WGS sequence"/>
</dbReference>
<dbReference type="SUPFAM" id="SSF52964">
    <property type="entry name" value="TolB, N-terminal domain"/>
    <property type="match status" value="1"/>
</dbReference>
<dbReference type="InterPro" id="IPR036388">
    <property type="entry name" value="WH-like_DNA-bd_sf"/>
</dbReference>
<evidence type="ECO:0000313" key="6">
    <source>
        <dbReference type="Proteomes" id="UP000290253"/>
    </source>
</evidence>
<keyword evidence="6" id="KW-1185">Reference proteome</keyword>
<dbReference type="InterPro" id="IPR001867">
    <property type="entry name" value="OmpR/PhoB-type_DNA-bd"/>
</dbReference>
<keyword evidence="3" id="KW-0812">Transmembrane</keyword>
<dbReference type="Pfam" id="PF00486">
    <property type="entry name" value="Trans_reg_C"/>
    <property type="match status" value="1"/>
</dbReference>
<evidence type="ECO:0000259" key="4">
    <source>
        <dbReference type="PROSITE" id="PS51755"/>
    </source>
</evidence>
<keyword evidence="1 2" id="KW-0238">DNA-binding</keyword>
<dbReference type="CDD" id="cd00383">
    <property type="entry name" value="trans_reg_C"/>
    <property type="match status" value="1"/>
</dbReference>